<evidence type="ECO:0000259" key="8">
    <source>
        <dbReference type="PROSITE" id="PS50110"/>
    </source>
</evidence>
<reference evidence="10" key="2">
    <citation type="submission" date="2020-09" db="EMBL/GenBank/DDBJ databases">
        <authorList>
            <person name="Sun Q."/>
            <person name="Ohkuma M."/>
        </authorList>
    </citation>
    <scope>NUCLEOTIDE SEQUENCE</scope>
    <source>
        <strain evidence="10">JCM 31311</strain>
    </source>
</reference>
<evidence type="ECO:0000259" key="9">
    <source>
        <dbReference type="PROSITE" id="PS51755"/>
    </source>
</evidence>
<keyword evidence="5" id="KW-0804">Transcription</keyword>
<keyword evidence="11" id="KW-1185">Reference proteome</keyword>
<gene>
    <name evidence="10" type="ORF">GCM10008957_33690</name>
</gene>
<evidence type="ECO:0000256" key="6">
    <source>
        <dbReference type="PROSITE-ProRule" id="PRU00169"/>
    </source>
</evidence>
<dbReference type="AlphaFoldDB" id="A0A918F9G2"/>
<comment type="caution">
    <text evidence="6">Lacks conserved residue(s) required for the propagation of feature annotation.</text>
</comment>
<dbReference type="Gene3D" id="1.10.10.10">
    <property type="entry name" value="Winged helix-like DNA-binding domain superfamily/Winged helix DNA-binding domain"/>
    <property type="match status" value="1"/>
</dbReference>
<comment type="caution">
    <text evidence="10">The sequence shown here is derived from an EMBL/GenBank/DDBJ whole genome shotgun (WGS) entry which is preliminary data.</text>
</comment>
<keyword evidence="1" id="KW-0597">Phosphoprotein</keyword>
<dbReference type="GO" id="GO:0032993">
    <property type="term" value="C:protein-DNA complex"/>
    <property type="evidence" value="ECO:0007669"/>
    <property type="project" value="TreeGrafter"/>
</dbReference>
<evidence type="ECO:0000256" key="4">
    <source>
        <dbReference type="ARBA" id="ARBA00023125"/>
    </source>
</evidence>
<dbReference type="Pfam" id="PF00072">
    <property type="entry name" value="Response_reg"/>
    <property type="match status" value="1"/>
</dbReference>
<evidence type="ECO:0000256" key="1">
    <source>
        <dbReference type="ARBA" id="ARBA00022553"/>
    </source>
</evidence>
<evidence type="ECO:0008006" key="12">
    <source>
        <dbReference type="Google" id="ProtNLM"/>
    </source>
</evidence>
<dbReference type="GO" id="GO:0005829">
    <property type="term" value="C:cytosol"/>
    <property type="evidence" value="ECO:0007669"/>
    <property type="project" value="TreeGrafter"/>
</dbReference>
<dbReference type="PROSITE" id="PS50110">
    <property type="entry name" value="RESPONSE_REGULATORY"/>
    <property type="match status" value="1"/>
</dbReference>
<dbReference type="InterPro" id="IPR011006">
    <property type="entry name" value="CheY-like_superfamily"/>
</dbReference>
<feature type="DNA-binding region" description="OmpR/PhoB-type" evidence="7">
    <location>
        <begin position="116"/>
        <end position="216"/>
    </location>
</feature>
<protein>
    <recommendedName>
        <fullName evidence="12">DNA-binding response regulator</fullName>
    </recommendedName>
</protein>
<dbReference type="Proteomes" id="UP000603865">
    <property type="component" value="Unassembled WGS sequence"/>
</dbReference>
<evidence type="ECO:0000256" key="5">
    <source>
        <dbReference type="ARBA" id="ARBA00023163"/>
    </source>
</evidence>
<dbReference type="CDD" id="cd00383">
    <property type="entry name" value="trans_reg_C"/>
    <property type="match status" value="1"/>
</dbReference>
<reference evidence="10" key="1">
    <citation type="journal article" date="2014" name="Int. J. Syst. Evol. Microbiol.">
        <title>Complete genome sequence of Corynebacterium casei LMG S-19264T (=DSM 44701T), isolated from a smear-ripened cheese.</title>
        <authorList>
            <consortium name="US DOE Joint Genome Institute (JGI-PGF)"/>
            <person name="Walter F."/>
            <person name="Albersmeier A."/>
            <person name="Kalinowski J."/>
            <person name="Ruckert C."/>
        </authorList>
    </citation>
    <scope>NUCLEOTIDE SEQUENCE</scope>
    <source>
        <strain evidence="10">JCM 31311</strain>
    </source>
</reference>
<feature type="domain" description="OmpR/PhoB-type" evidence="9">
    <location>
        <begin position="116"/>
        <end position="216"/>
    </location>
</feature>
<organism evidence="10 11">
    <name type="scientific">Deinococcus ruber</name>
    <dbReference type="NCBI Taxonomy" id="1848197"/>
    <lineage>
        <taxon>Bacteria</taxon>
        <taxon>Thermotogati</taxon>
        <taxon>Deinococcota</taxon>
        <taxon>Deinococci</taxon>
        <taxon>Deinococcales</taxon>
        <taxon>Deinococcaceae</taxon>
        <taxon>Deinococcus</taxon>
    </lineage>
</organism>
<dbReference type="SUPFAM" id="SSF52172">
    <property type="entry name" value="CheY-like"/>
    <property type="match status" value="1"/>
</dbReference>
<name>A0A918F9G2_9DEIO</name>
<keyword evidence="3" id="KW-0805">Transcription regulation</keyword>
<accession>A0A918F9G2</accession>
<dbReference type="InterPro" id="IPR039420">
    <property type="entry name" value="WalR-like"/>
</dbReference>
<evidence type="ECO:0000256" key="2">
    <source>
        <dbReference type="ARBA" id="ARBA00023012"/>
    </source>
</evidence>
<dbReference type="EMBL" id="BMQL01000021">
    <property type="protein sequence ID" value="GGR18180.1"/>
    <property type="molecule type" value="Genomic_DNA"/>
</dbReference>
<dbReference type="SUPFAM" id="SSF46894">
    <property type="entry name" value="C-terminal effector domain of the bipartite response regulators"/>
    <property type="match status" value="1"/>
</dbReference>
<dbReference type="InterPro" id="IPR001789">
    <property type="entry name" value="Sig_transdc_resp-reg_receiver"/>
</dbReference>
<dbReference type="PANTHER" id="PTHR48111:SF22">
    <property type="entry name" value="REGULATOR OF RPOS"/>
    <property type="match status" value="1"/>
</dbReference>
<dbReference type="PANTHER" id="PTHR48111">
    <property type="entry name" value="REGULATOR OF RPOS"/>
    <property type="match status" value="1"/>
</dbReference>
<sequence>MIMSDQSFAGRLQSALTDAGYLVQLATSLMAGLIEARETPPSLVVVEDVLPDGRGRDVVRRLRVNGDVPIFMLTAWDVPEETVALMHLGADQVLVKPVVVAEVVARIGARLRRHERHVRLLSYGLVVWPQRHLVTFQGQALPLTKTERELLMVLLRRVDQPLSRSEIAQELWPDDDAVRQSNVIDAHMTTLRAKLRKVQLPEFIETVRRVGYVIRHASMEALLEPPVIAPDAVE</sequence>
<dbReference type="Gene3D" id="3.40.50.2300">
    <property type="match status" value="1"/>
</dbReference>
<feature type="domain" description="Response regulatory" evidence="8">
    <location>
        <begin position="1"/>
        <end position="111"/>
    </location>
</feature>
<dbReference type="InterPro" id="IPR036388">
    <property type="entry name" value="WH-like_DNA-bd_sf"/>
</dbReference>
<evidence type="ECO:0000313" key="11">
    <source>
        <dbReference type="Proteomes" id="UP000603865"/>
    </source>
</evidence>
<evidence type="ECO:0000313" key="10">
    <source>
        <dbReference type="EMBL" id="GGR18180.1"/>
    </source>
</evidence>
<dbReference type="Pfam" id="PF00486">
    <property type="entry name" value="Trans_reg_C"/>
    <property type="match status" value="1"/>
</dbReference>
<dbReference type="GO" id="GO:0006355">
    <property type="term" value="P:regulation of DNA-templated transcription"/>
    <property type="evidence" value="ECO:0007669"/>
    <property type="project" value="InterPro"/>
</dbReference>
<dbReference type="SMART" id="SM00448">
    <property type="entry name" value="REC"/>
    <property type="match status" value="1"/>
</dbReference>
<keyword evidence="4 7" id="KW-0238">DNA-binding</keyword>
<keyword evidence="2" id="KW-0902">Two-component regulatory system</keyword>
<dbReference type="SMART" id="SM00862">
    <property type="entry name" value="Trans_reg_C"/>
    <property type="match status" value="1"/>
</dbReference>
<evidence type="ECO:0000256" key="3">
    <source>
        <dbReference type="ARBA" id="ARBA00023015"/>
    </source>
</evidence>
<dbReference type="GO" id="GO:0000976">
    <property type="term" value="F:transcription cis-regulatory region binding"/>
    <property type="evidence" value="ECO:0007669"/>
    <property type="project" value="TreeGrafter"/>
</dbReference>
<dbReference type="InterPro" id="IPR016032">
    <property type="entry name" value="Sig_transdc_resp-reg_C-effctor"/>
</dbReference>
<evidence type="ECO:0000256" key="7">
    <source>
        <dbReference type="PROSITE-ProRule" id="PRU01091"/>
    </source>
</evidence>
<dbReference type="GO" id="GO:0000156">
    <property type="term" value="F:phosphorelay response regulator activity"/>
    <property type="evidence" value="ECO:0007669"/>
    <property type="project" value="TreeGrafter"/>
</dbReference>
<dbReference type="InterPro" id="IPR001867">
    <property type="entry name" value="OmpR/PhoB-type_DNA-bd"/>
</dbReference>
<proteinExistence type="predicted"/>
<dbReference type="PROSITE" id="PS51755">
    <property type="entry name" value="OMPR_PHOB"/>
    <property type="match status" value="1"/>
</dbReference>